<dbReference type="Gene3D" id="3.50.50.60">
    <property type="entry name" value="FAD/NAD(P)-binding domain"/>
    <property type="match status" value="1"/>
</dbReference>
<feature type="domain" description="Amine oxidase" evidence="1">
    <location>
        <begin position="80"/>
        <end position="538"/>
    </location>
</feature>
<name>A0ABT7PLN8_9BACT</name>
<dbReference type="SUPFAM" id="SSF51905">
    <property type="entry name" value="FAD/NAD(P)-binding domain"/>
    <property type="match status" value="1"/>
</dbReference>
<sequence>MTHQHRSVIQPTLRRRELLALVAGVPLANLAGCNWQARNISGELLNPDFTVMHRLRDQWRPPKPSGDPVRHQVVIVGGGIAGLSAAWQLKQNGIDDFVVLELDAQVGGTARSGQHGNFRFPWGAHYVPVPMKDNDRLVKLFQEMGVIIGEDAQGEPIAAESVLCRDPQERVFVADDWVYGLYPSHSPSDEDRRQLEAFRNAMRQLAHTRDDQGRRLFAIPMSAGSDNDTVRELDRHSMAAWMNSQGYTSPLLRWLVDYGCRDDYGLTAEQTSAWAGVFYFASRLRNGAKETQEVMTWPEGNGRIVRFLGEQLRSHIRLRQVVTAITQDVQQARVTVFDAEQSITDELIADQVIFAAPQFIAPRLIPDFESTGRDVASFRYGGWVVANVMLHDRPRPSQVAMCWDNVIADGPSLGYVTSTHQKGIDHGPTVLTWYRPLTDDDPRISRSELMRLTWEDWVTVIVSDLSRPHPDIESLIDRIDVMRWGHAMIQPRPGFLFGGERERASESLGRIHFGASDLSGIALMEEAFDRGTRAADKAIAALRHDAPKRARFDQPSRTNA</sequence>
<evidence type="ECO:0000313" key="3">
    <source>
        <dbReference type="Proteomes" id="UP001239462"/>
    </source>
</evidence>
<dbReference type="InterPro" id="IPR050464">
    <property type="entry name" value="Zeta_carotene_desat/Oxidored"/>
</dbReference>
<evidence type="ECO:0000313" key="2">
    <source>
        <dbReference type="EMBL" id="MDM4017417.1"/>
    </source>
</evidence>
<dbReference type="Proteomes" id="UP001239462">
    <property type="component" value="Unassembled WGS sequence"/>
</dbReference>
<accession>A0ABT7PLN8</accession>
<dbReference type="PANTHER" id="PTHR42923">
    <property type="entry name" value="PROTOPORPHYRINOGEN OXIDASE"/>
    <property type="match status" value="1"/>
</dbReference>
<organism evidence="2 3">
    <name type="scientific">Roseiconus lacunae</name>
    <dbReference type="NCBI Taxonomy" id="2605694"/>
    <lineage>
        <taxon>Bacteria</taxon>
        <taxon>Pseudomonadati</taxon>
        <taxon>Planctomycetota</taxon>
        <taxon>Planctomycetia</taxon>
        <taxon>Pirellulales</taxon>
        <taxon>Pirellulaceae</taxon>
        <taxon>Roseiconus</taxon>
    </lineage>
</organism>
<gene>
    <name evidence="2" type="ORF">QTN89_18355</name>
</gene>
<dbReference type="Pfam" id="PF01593">
    <property type="entry name" value="Amino_oxidase"/>
    <property type="match status" value="1"/>
</dbReference>
<dbReference type="EMBL" id="JASZZN010000013">
    <property type="protein sequence ID" value="MDM4017417.1"/>
    <property type="molecule type" value="Genomic_DNA"/>
</dbReference>
<proteinExistence type="predicted"/>
<comment type="caution">
    <text evidence="2">The sequence shown here is derived from an EMBL/GenBank/DDBJ whole genome shotgun (WGS) entry which is preliminary data.</text>
</comment>
<dbReference type="InterPro" id="IPR002937">
    <property type="entry name" value="Amino_oxidase"/>
</dbReference>
<dbReference type="PANTHER" id="PTHR42923:SF39">
    <property type="entry name" value="AMINO OXIDASE"/>
    <property type="match status" value="1"/>
</dbReference>
<reference evidence="2 3" key="1">
    <citation type="submission" date="2023-06" db="EMBL/GenBank/DDBJ databases">
        <title>Roseiconus lacunae JC819 isolated from Gulf of Mannar region, Tamil Nadu.</title>
        <authorList>
            <person name="Pk S."/>
            <person name="Ch S."/>
            <person name="Ch V.R."/>
        </authorList>
    </citation>
    <scope>NUCLEOTIDE SEQUENCE [LARGE SCALE GENOMIC DNA]</scope>
    <source>
        <strain evidence="2 3">JC819</strain>
    </source>
</reference>
<protein>
    <submittedName>
        <fullName evidence="2">FAD-dependent oxidoreductase</fullName>
    </submittedName>
</protein>
<evidence type="ECO:0000259" key="1">
    <source>
        <dbReference type="Pfam" id="PF01593"/>
    </source>
</evidence>
<dbReference type="RefSeq" id="WP_289164872.1">
    <property type="nucleotide sequence ID" value="NZ_JASZZN010000013.1"/>
</dbReference>
<keyword evidence="3" id="KW-1185">Reference proteome</keyword>
<dbReference type="InterPro" id="IPR036188">
    <property type="entry name" value="FAD/NAD-bd_sf"/>
</dbReference>